<proteinExistence type="predicted"/>
<gene>
    <name evidence="1" type="ORF">ACFOMG_17590</name>
</gene>
<evidence type="ECO:0000313" key="1">
    <source>
        <dbReference type="EMBL" id="MFC3681919.1"/>
    </source>
</evidence>
<dbReference type="Proteomes" id="UP001595722">
    <property type="component" value="Unassembled WGS sequence"/>
</dbReference>
<reference evidence="2" key="1">
    <citation type="journal article" date="2019" name="Int. J. Syst. Evol. Microbiol.">
        <title>The Global Catalogue of Microorganisms (GCM) 10K type strain sequencing project: providing services to taxonomists for standard genome sequencing and annotation.</title>
        <authorList>
            <consortium name="The Broad Institute Genomics Platform"/>
            <consortium name="The Broad Institute Genome Sequencing Center for Infectious Disease"/>
            <person name="Wu L."/>
            <person name="Ma J."/>
        </authorList>
    </citation>
    <scope>NUCLEOTIDE SEQUENCE [LARGE SCALE GENOMIC DNA]</scope>
    <source>
        <strain evidence="2">KCTC 42424</strain>
    </source>
</reference>
<protein>
    <submittedName>
        <fullName evidence="1">Uncharacterized protein</fullName>
    </submittedName>
</protein>
<evidence type="ECO:0000313" key="2">
    <source>
        <dbReference type="Proteomes" id="UP001595722"/>
    </source>
</evidence>
<organism evidence="1 2">
    <name type="scientific">Bacterioplanoides pacificum</name>
    <dbReference type="NCBI Taxonomy" id="1171596"/>
    <lineage>
        <taxon>Bacteria</taxon>
        <taxon>Pseudomonadati</taxon>
        <taxon>Pseudomonadota</taxon>
        <taxon>Gammaproteobacteria</taxon>
        <taxon>Oceanospirillales</taxon>
        <taxon>Oceanospirillaceae</taxon>
        <taxon>Bacterioplanoides</taxon>
    </lineage>
</organism>
<sequence>MSGTDIPLEGRITATARTD</sequence>
<keyword evidence="2" id="KW-1185">Reference proteome</keyword>
<accession>A0ABV7VXF9</accession>
<name>A0ABV7VXF9_9GAMM</name>
<dbReference type="RefSeq" id="WP_376868702.1">
    <property type="nucleotide sequence ID" value="NZ_JBHRYB010000025.1"/>
</dbReference>
<dbReference type="EMBL" id="JBHRYB010000025">
    <property type="protein sequence ID" value="MFC3681919.1"/>
    <property type="molecule type" value="Genomic_DNA"/>
</dbReference>
<comment type="caution">
    <text evidence="1">The sequence shown here is derived from an EMBL/GenBank/DDBJ whole genome shotgun (WGS) entry which is preliminary data.</text>
</comment>